<feature type="signal peptide" evidence="8">
    <location>
        <begin position="1"/>
        <end position="20"/>
    </location>
</feature>
<evidence type="ECO:0000256" key="3">
    <source>
        <dbReference type="ARBA" id="ARBA00022801"/>
    </source>
</evidence>
<sequence>MPFITFAFTILASALALGHASGVLQSDISLFDAPTDEDVTALPALLSASEGFMGPSVRSSPLSSSSLLRRHTRLHQARSPAASSGVGSLKMMPIGVPKVAYRIPGSPNADWIDIYNRLYRERIIFLGQEIDDEFANQIIGVMLYLDSEDSTKPIYIYMNCPGGSVIAGLAIYDTMQHIKSEVVTINVGLSASMASFLLAAGTKGKRFALPHSRVMIHQPMGGAQGQAEDIKVEAAQILRIKDNLVKMYSMMTGQTREQIIKDLDRDNFMSAQQAKEYGLIDHVIDLKTDAQKMVEGTSSVPA</sequence>
<feature type="chain" id="PRO_5005188251" description="ATP-dependent Clp protease proteolytic subunit" evidence="8">
    <location>
        <begin position="21"/>
        <end position="302"/>
    </location>
</feature>
<dbReference type="InterPro" id="IPR023562">
    <property type="entry name" value="ClpP/TepA"/>
</dbReference>
<organism evidence="9 10">
    <name type="scientific">Vitrella brassicaformis (strain CCMP3155)</name>
    <dbReference type="NCBI Taxonomy" id="1169540"/>
    <lineage>
        <taxon>Eukaryota</taxon>
        <taxon>Sar</taxon>
        <taxon>Alveolata</taxon>
        <taxon>Colpodellida</taxon>
        <taxon>Vitrellaceae</taxon>
        <taxon>Vitrella</taxon>
    </lineage>
</organism>
<dbReference type="InterPro" id="IPR001907">
    <property type="entry name" value="ClpP"/>
</dbReference>
<comment type="catalytic activity">
    <reaction evidence="5 6">
        <text>Hydrolysis of proteins to small peptides in the presence of ATP and magnesium. alpha-casein is the usual test substrate. In the absence of ATP, only oligopeptides shorter than five residues are hydrolyzed (such as succinyl-Leu-Tyr-|-NHMec, and Leu-Tyr-Leu-|-Tyr-Trp, in which cleavage of the -Tyr-|-Leu- and -Tyr-|-Trp bonds also occurs).</text>
        <dbReference type="EC" id="3.4.21.92"/>
    </reaction>
</comment>
<dbReference type="OrthoDB" id="445281at2759"/>
<keyword evidence="2" id="KW-0645">Protease</keyword>
<dbReference type="HAMAP" id="MF_00444">
    <property type="entry name" value="ClpP"/>
    <property type="match status" value="1"/>
</dbReference>
<dbReference type="NCBIfam" id="NF009205">
    <property type="entry name" value="PRK12553.1"/>
    <property type="match status" value="1"/>
</dbReference>
<dbReference type="PRINTS" id="PR00127">
    <property type="entry name" value="CLPPROTEASEP"/>
</dbReference>
<dbReference type="SUPFAM" id="SSF52096">
    <property type="entry name" value="ClpP/crotonase"/>
    <property type="match status" value="1"/>
</dbReference>
<dbReference type="GO" id="GO:0009368">
    <property type="term" value="C:endopeptidase Clp complex"/>
    <property type="evidence" value="ECO:0007669"/>
    <property type="project" value="TreeGrafter"/>
</dbReference>
<accession>A0A0G4F8U0</accession>
<feature type="active site" evidence="6">
    <location>
        <position position="217"/>
    </location>
</feature>
<keyword evidence="3" id="KW-0378">Hydrolase</keyword>
<dbReference type="GO" id="GO:0004252">
    <property type="term" value="F:serine-type endopeptidase activity"/>
    <property type="evidence" value="ECO:0007669"/>
    <property type="project" value="UniProtKB-EC"/>
</dbReference>
<dbReference type="Gene3D" id="3.90.226.10">
    <property type="entry name" value="2-enoyl-CoA Hydratase, Chain A, domain 1"/>
    <property type="match status" value="1"/>
</dbReference>
<proteinExistence type="inferred from homology"/>
<protein>
    <recommendedName>
        <fullName evidence="7">ATP-dependent Clp protease proteolytic subunit</fullName>
    </recommendedName>
</protein>
<evidence type="ECO:0000256" key="5">
    <source>
        <dbReference type="ARBA" id="ARBA00034021"/>
    </source>
</evidence>
<dbReference type="InParanoid" id="A0A0G4F8U0"/>
<evidence type="ECO:0000256" key="2">
    <source>
        <dbReference type="ARBA" id="ARBA00022670"/>
    </source>
</evidence>
<dbReference type="InterPro" id="IPR033135">
    <property type="entry name" value="ClpP_His_AS"/>
</dbReference>
<gene>
    <name evidence="9" type="ORF">Vbra_14660</name>
</gene>
<dbReference type="GO" id="GO:0004176">
    <property type="term" value="F:ATP-dependent peptidase activity"/>
    <property type="evidence" value="ECO:0007669"/>
    <property type="project" value="InterPro"/>
</dbReference>
<evidence type="ECO:0000256" key="4">
    <source>
        <dbReference type="ARBA" id="ARBA00022825"/>
    </source>
</evidence>
<dbReference type="InterPro" id="IPR029045">
    <property type="entry name" value="ClpP/crotonase-like_dom_sf"/>
</dbReference>
<evidence type="ECO:0000313" key="10">
    <source>
        <dbReference type="Proteomes" id="UP000041254"/>
    </source>
</evidence>
<keyword evidence="8" id="KW-0732">Signal</keyword>
<evidence type="ECO:0000256" key="6">
    <source>
        <dbReference type="PROSITE-ProRule" id="PRU10086"/>
    </source>
</evidence>
<dbReference type="GO" id="GO:0051117">
    <property type="term" value="F:ATPase binding"/>
    <property type="evidence" value="ECO:0007669"/>
    <property type="project" value="TreeGrafter"/>
</dbReference>
<name>A0A0G4F8U0_VITBC</name>
<dbReference type="PROSITE" id="PS00382">
    <property type="entry name" value="CLP_PROTEASE_HIS"/>
    <property type="match status" value="1"/>
</dbReference>
<dbReference type="FunFam" id="3.90.226.10:FF:000001">
    <property type="entry name" value="ATP-dependent Clp protease proteolytic subunit"/>
    <property type="match status" value="1"/>
</dbReference>
<keyword evidence="4" id="KW-0720">Serine protease</keyword>
<evidence type="ECO:0000256" key="1">
    <source>
        <dbReference type="ARBA" id="ARBA00007039"/>
    </source>
</evidence>
<dbReference type="GO" id="GO:0006515">
    <property type="term" value="P:protein quality control for misfolded or incompletely synthesized proteins"/>
    <property type="evidence" value="ECO:0007669"/>
    <property type="project" value="TreeGrafter"/>
</dbReference>
<dbReference type="NCBIfam" id="NF001368">
    <property type="entry name" value="PRK00277.1"/>
    <property type="match status" value="1"/>
</dbReference>
<dbReference type="OMA" id="GDVTPCM"/>
<evidence type="ECO:0000313" key="9">
    <source>
        <dbReference type="EMBL" id="CEM08610.1"/>
    </source>
</evidence>
<reference evidence="9 10" key="1">
    <citation type="submission" date="2014-11" db="EMBL/GenBank/DDBJ databases">
        <authorList>
            <person name="Zhu J."/>
            <person name="Qi W."/>
            <person name="Song R."/>
        </authorList>
    </citation>
    <scope>NUCLEOTIDE SEQUENCE [LARGE SCALE GENOMIC DNA]</scope>
</reference>
<dbReference type="STRING" id="1169540.A0A0G4F8U0"/>
<dbReference type="PhylomeDB" id="A0A0G4F8U0"/>
<dbReference type="Proteomes" id="UP000041254">
    <property type="component" value="Unassembled WGS sequence"/>
</dbReference>
<dbReference type="PANTHER" id="PTHR10381">
    <property type="entry name" value="ATP-DEPENDENT CLP PROTEASE PROTEOLYTIC SUBUNIT"/>
    <property type="match status" value="1"/>
</dbReference>
<keyword evidence="10" id="KW-1185">Reference proteome</keyword>
<dbReference type="EMBL" id="CDMY01000385">
    <property type="protein sequence ID" value="CEM08610.1"/>
    <property type="molecule type" value="Genomic_DNA"/>
</dbReference>
<dbReference type="CDD" id="cd07017">
    <property type="entry name" value="S14_ClpP_2"/>
    <property type="match status" value="1"/>
</dbReference>
<dbReference type="AlphaFoldDB" id="A0A0G4F8U0"/>
<dbReference type="PANTHER" id="PTHR10381:SF46">
    <property type="entry name" value="ATP-DEPENDENT CLP PROTEASE PROTEOLYTIC SUBUNIT-RELATED PROTEIN 2, CHLOROPLASTIC"/>
    <property type="match status" value="1"/>
</dbReference>
<dbReference type="Pfam" id="PF00574">
    <property type="entry name" value="CLP_protease"/>
    <property type="match status" value="1"/>
</dbReference>
<evidence type="ECO:0000256" key="8">
    <source>
        <dbReference type="SAM" id="SignalP"/>
    </source>
</evidence>
<comment type="similarity">
    <text evidence="1 7">Belongs to the peptidase S14 family.</text>
</comment>
<evidence type="ECO:0000256" key="7">
    <source>
        <dbReference type="RuleBase" id="RU003567"/>
    </source>
</evidence>
<dbReference type="VEuPathDB" id="CryptoDB:Vbra_14660"/>